<dbReference type="Proteomes" id="UP000239576">
    <property type="component" value="Unassembled WGS sequence"/>
</dbReference>
<dbReference type="EMBL" id="PVWK01000021">
    <property type="protein sequence ID" value="PSB33112.1"/>
    <property type="molecule type" value="Genomic_DNA"/>
</dbReference>
<reference evidence="2" key="1">
    <citation type="submission" date="2018-02" db="EMBL/GenBank/DDBJ databases">
        <authorList>
            <person name="Moore K."/>
            <person name="Momper L."/>
        </authorList>
    </citation>
    <scope>NUCLEOTIDE SEQUENCE [LARGE SCALE GENOMIC DNA]</scope>
    <source>
        <strain evidence="2">ULC18</strain>
    </source>
</reference>
<accession>A0A2T1EK19</accession>
<name>A0A2T1EK19_9CYAN</name>
<sequence>MDLTIELEQEEDGRWLAEVVDLPGVLVYGQSREDAVVRVKALALRVLADRLEQGESVAEFDHVAFLAA</sequence>
<keyword evidence="2" id="KW-1185">Reference proteome</keyword>
<comment type="caution">
    <text evidence="1">The sequence shown here is derived from an EMBL/GenBank/DDBJ whole genome shotgun (WGS) entry which is preliminary data.</text>
</comment>
<dbReference type="InterPro" id="IPR035069">
    <property type="entry name" value="TTHA1013/TTHA0281-like"/>
</dbReference>
<protein>
    <submittedName>
        <fullName evidence="1">HicB family protein</fullName>
    </submittedName>
</protein>
<proteinExistence type="predicted"/>
<evidence type="ECO:0000313" key="1">
    <source>
        <dbReference type="EMBL" id="PSB33112.1"/>
    </source>
</evidence>
<reference evidence="1 2" key="2">
    <citation type="submission" date="2018-03" db="EMBL/GenBank/DDBJ databases">
        <title>The ancient ancestry and fast evolution of plastids.</title>
        <authorList>
            <person name="Moore K.R."/>
            <person name="Magnabosco C."/>
            <person name="Momper L."/>
            <person name="Gold D.A."/>
            <person name="Bosak T."/>
            <person name="Fournier G.P."/>
        </authorList>
    </citation>
    <scope>NUCLEOTIDE SEQUENCE [LARGE SCALE GENOMIC DNA]</scope>
    <source>
        <strain evidence="1 2">ULC18</strain>
    </source>
</reference>
<dbReference type="OrthoDB" id="9807959at2"/>
<organism evidence="1 2">
    <name type="scientific">Stenomitos frigidus ULC18</name>
    <dbReference type="NCBI Taxonomy" id="2107698"/>
    <lineage>
        <taxon>Bacteria</taxon>
        <taxon>Bacillati</taxon>
        <taxon>Cyanobacteriota</taxon>
        <taxon>Cyanophyceae</taxon>
        <taxon>Leptolyngbyales</taxon>
        <taxon>Leptolyngbyaceae</taxon>
        <taxon>Stenomitos</taxon>
    </lineage>
</organism>
<gene>
    <name evidence="1" type="ORF">C7B82_04750</name>
</gene>
<dbReference type="SUPFAM" id="SSF143100">
    <property type="entry name" value="TTHA1013/TTHA0281-like"/>
    <property type="match status" value="1"/>
</dbReference>
<dbReference type="Gene3D" id="3.30.160.250">
    <property type="match status" value="1"/>
</dbReference>
<dbReference type="AlphaFoldDB" id="A0A2T1EK19"/>
<evidence type="ECO:0000313" key="2">
    <source>
        <dbReference type="Proteomes" id="UP000239576"/>
    </source>
</evidence>